<reference evidence="5" key="1">
    <citation type="journal article" date="2012" name="Nat. Biotechnol.">
        <title>Draft genome sequence of pigeonpea (Cajanus cajan), an orphan legume crop of resource-poor farmers.</title>
        <authorList>
            <person name="Varshney R.K."/>
            <person name="Chen W."/>
            <person name="Li Y."/>
            <person name="Bharti A.K."/>
            <person name="Saxena R.K."/>
            <person name="Schlueter J.A."/>
            <person name="Donoghue M.T."/>
            <person name="Azam S."/>
            <person name="Fan G."/>
            <person name="Whaley A.M."/>
            <person name="Farmer A.D."/>
            <person name="Sheridan J."/>
            <person name="Iwata A."/>
            <person name="Tuteja R."/>
            <person name="Penmetsa R.V."/>
            <person name="Wu W."/>
            <person name="Upadhyaya H.D."/>
            <person name="Yang S.P."/>
            <person name="Shah T."/>
            <person name="Saxena K.B."/>
            <person name="Michael T."/>
            <person name="McCombie W.R."/>
            <person name="Yang B."/>
            <person name="Zhang G."/>
            <person name="Yang H."/>
            <person name="Wang J."/>
            <person name="Spillane C."/>
            <person name="Cook D.R."/>
            <person name="May G.D."/>
            <person name="Xu X."/>
            <person name="Jackson S.A."/>
        </authorList>
    </citation>
    <scope>NUCLEOTIDE SEQUENCE [LARGE SCALE GENOMIC DNA]</scope>
</reference>
<accession>A0A151UFR3</accession>
<protein>
    <submittedName>
        <fullName evidence="5">Brassinosteroid LRR receptor kinase</fullName>
    </submittedName>
</protein>
<feature type="domain" description="Leucine-rich repeat-containing N-terminal plant-type" evidence="4">
    <location>
        <begin position="32"/>
        <end position="64"/>
    </location>
</feature>
<dbReference type="Pfam" id="PF00560">
    <property type="entry name" value="LRR_1"/>
    <property type="match status" value="1"/>
</dbReference>
<feature type="signal peptide" evidence="3">
    <location>
        <begin position="1"/>
        <end position="24"/>
    </location>
</feature>
<evidence type="ECO:0000259" key="4">
    <source>
        <dbReference type="Pfam" id="PF08263"/>
    </source>
</evidence>
<dbReference type="PANTHER" id="PTHR48007">
    <property type="entry name" value="LEUCINE-RICH REPEAT RECEPTOR-LIKE PROTEIN KINASE PXC1"/>
    <property type="match status" value="1"/>
</dbReference>
<comment type="caution">
    <text evidence="5">The sequence shown here is derived from an EMBL/GenBank/DDBJ whole genome shotgun (WGS) entry which is preliminary data.</text>
</comment>
<dbReference type="AlphaFoldDB" id="A0A151UFR3"/>
<dbReference type="Proteomes" id="UP000075243">
    <property type="component" value="Unassembled WGS sequence"/>
</dbReference>
<evidence type="ECO:0000256" key="1">
    <source>
        <dbReference type="ARBA" id="ARBA00022614"/>
    </source>
</evidence>
<dbReference type="SUPFAM" id="SSF52058">
    <property type="entry name" value="L domain-like"/>
    <property type="match status" value="1"/>
</dbReference>
<evidence type="ECO:0000313" key="5">
    <source>
        <dbReference type="EMBL" id="KYP78156.1"/>
    </source>
</evidence>
<dbReference type="Gene3D" id="3.80.10.10">
    <property type="entry name" value="Ribonuclease Inhibitor"/>
    <property type="match status" value="1"/>
</dbReference>
<dbReference type="Gramene" id="C.cajan_47416.t">
    <property type="protein sequence ID" value="C.cajan_47416.t.cds1"/>
    <property type="gene ID" value="C.cajan_47416"/>
</dbReference>
<keyword evidence="6" id="KW-1185">Reference proteome</keyword>
<dbReference type="InterPro" id="IPR046959">
    <property type="entry name" value="PRK1-6/SRF4-like"/>
</dbReference>
<keyword evidence="1" id="KW-0433">Leucine-rich repeat</keyword>
<keyword evidence="5" id="KW-0418">Kinase</keyword>
<dbReference type="InterPro" id="IPR001611">
    <property type="entry name" value="Leu-rich_rpt"/>
</dbReference>
<evidence type="ECO:0000313" key="6">
    <source>
        <dbReference type="Proteomes" id="UP000075243"/>
    </source>
</evidence>
<sequence length="263" mass="28578">MKVLYRSSLLVLLSFAIFFTLLGAASRDPTAQLISFKNSLPNPTLLPNWLPNQNPCTFTRITCNQTHLTSIDLTSIPLSTDLTVVTTYLLTLDHLQFISLKSTNLTGSLSLPPSHSNCASSLSAIDLSQNALSGSLSDMSFFSSCSNLQSLNLSSNLLEFNSPRWKLNLRVADFSYNKISGPTLIPWLLNHLALKGNKISSESDFSAAASLQYLDLSANKYFGDIAHTLFACNRLVYLNVSSNQFSGPLPSLPSGPLPSLPSV</sequence>
<feature type="chain" id="PRO_5007589688" evidence="3">
    <location>
        <begin position="25"/>
        <end position="263"/>
    </location>
</feature>
<keyword evidence="5" id="KW-0808">Transferase</keyword>
<dbReference type="Pfam" id="PF08263">
    <property type="entry name" value="LRRNT_2"/>
    <property type="match status" value="1"/>
</dbReference>
<evidence type="ECO:0000256" key="3">
    <source>
        <dbReference type="SAM" id="SignalP"/>
    </source>
</evidence>
<dbReference type="PANTHER" id="PTHR48007:SF76">
    <property type="entry name" value="OS03G0145102 PROTEIN"/>
    <property type="match status" value="1"/>
</dbReference>
<dbReference type="STRING" id="3821.A0A151UFR3"/>
<name>A0A151UFR3_CAJCA</name>
<proteinExistence type="predicted"/>
<dbReference type="EMBL" id="AGCT01043789">
    <property type="protein sequence ID" value="KYP78156.1"/>
    <property type="molecule type" value="Genomic_DNA"/>
</dbReference>
<keyword evidence="3" id="KW-0732">Signal</keyword>
<keyword evidence="2" id="KW-0677">Repeat</keyword>
<organism evidence="5 6">
    <name type="scientific">Cajanus cajan</name>
    <name type="common">Pigeon pea</name>
    <name type="synonym">Cajanus indicus</name>
    <dbReference type="NCBI Taxonomy" id="3821"/>
    <lineage>
        <taxon>Eukaryota</taxon>
        <taxon>Viridiplantae</taxon>
        <taxon>Streptophyta</taxon>
        <taxon>Embryophyta</taxon>
        <taxon>Tracheophyta</taxon>
        <taxon>Spermatophyta</taxon>
        <taxon>Magnoliopsida</taxon>
        <taxon>eudicotyledons</taxon>
        <taxon>Gunneridae</taxon>
        <taxon>Pentapetalae</taxon>
        <taxon>rosids</taxon>
        <taxon>fabids</taxon>
        <taxon>Fabales</taxon>
        <taxon>Fabaceae</taxon>
        <taxon>Papilionoideae</taxon>
        <taxon>50 kb inversion clade</taxon>
        <taxon>NPAAA clade</taxon>
        <taxon>indigoferoid/millettioid clade</taxon>
        <taxon>Phaseoleae</taxon>
        <taxon>Cajanus</taxon>
    </lineage>
</organism>
<dbReference type="InterPro" id="IPR032675">
    <property type="entry name" value="LRR_dom_sf"/>
</dbReference>
<dbReference type="GO" id="GO:0016301">
    <property type="term" value="F:kinase activity"/>
    <property type="evidence" value="ECO:0007669"/>
    <property type="project" value="UniProtKB-KW"/>
</dbReference>
<gene>
    <name evidence="5" type="ORF">KK1_050181</name>
</gene>
<dbReference type="InterPro" id="IPR013210">
    <property type="entry name" value="LRR_N_plant-typ"/>
</dbReference>
<evidence type="ECO:0000256" key="2">
    <source>
        <dbReference type="ARBA" id="ARBA00022737"/>
    </source>
</evidence>
<keyword evidence="5" id="KW-0675">Receptor</keyword>